<reference evidence="9 10" key="1">
    <citation type="submission" date="2016-10" db="EMBL/GenBank/DDBJ databases">
        <title>Draft Genome sequence of Roseomonas sp. strain M3.</title>
        <authorList>
            <person name="Subhash Y."/>
            <person name="Lee S."/>
        </authorList>
    </citation>
    <scope>NUCLEOTIDE SEQUENCE [LARGE SCALE GENOMIC DNA]</scope>
    <source>
        <strain evidence="9 10">M3</strain>
    </source>
</reference>
<evidence type="ECO:0000313" key="9">
    <source>
        <dbReference type="EMBL" id="ONG54057.1"/>
    </source>
</evidence>
<dbReference type="PANTHER" id="PTHR46779">
    <property type="entry name" value="BETA-1,6-GALACTOSYLTRANSFERASE GALT29A"/>
    <property type="match status" value="1"/>
</dbReference>
<evidence type="ECO:0000256" key="1">
    <source>
        <dbReference type="ARBA" id="ARBA00004167"/>
    </source>
</evidence>
<keyword evidence="6" id="KW-1133">Transmembrane helix</keyword>
<dbReference type="InterPro" id="IPR038578">
    <property type="entry name" value="GT29-like_sf"/>
</dbReference>
<keyword evidence="10" id="KW-1185">Reference proteome</keyword>
<dbReference type="GO" id="GO:0008373">
    <property type="term" value="F:sialyltransferase activity"/>
    <property type="evidence" value="ECO:0007669"/>
    <property type="project" value="InterPro"/>
</dbReference>
<evidence type="ECO:0000256" key="3">
    <source>
        <dbReference type="ARBA" id="ARBA00022676"/>
    </source>
</evidence>
<comment type="caution">
    <text evidence="9">The sequence shown here is derived from an EMBL/GenBank/DDBJ whole genome shotgun (WGS) entry which is preliminary data.</text>
</comment>
<accession>A0A1V2H305</accession>
<proteinExistence type="predicted"/>
<evidence type="ECO:0000256" key="7">
    <source>
        <dbReference type="ARBA" id="ARBA00023136"/>
    </source>
</evidence>
<keyword evidence="4" id="KW-0808">Transferase</keyword>
<sequence length="218" mass="24281">MDDKRLPPTFKISDIVAEFSSVAIVGNSPRLMENSHGAAIDSHDLIIRVNDGRIQGFEQHTGQRTTLRYIGVPLKERYQAFFRGFAEDSLIFTRAENRLILQELGCHTPARYIRQHSQVPLAAFGKLAGLIEIGSFPERPPRSGIVLLSLLVDAMQAGKKVSIFGMETEARSSGAEHFYADGRKFAGSTATWENYHCPMEREFETLKALAAQSLITIN</sequence>
<dbReference type="PANTHER" id="PTHR46779:SF1">
    <property type="entry name" value="BETA-1,6-GALACTOSYLTRANSFERASE GALT29A"/>
    <property type="match status" value="1"/>
</dbReference>
<keyword evidence="7" id="KW-0472">Membrane</keyword>
<keyword evidence="3" id="KW-0328">Glycosyltransferase</keyword>
<evidence type="ECO:0000256" key="6">
    <source>
        <dbReference type="ARBA" id="ARBA00022989"/>
    </source>
</evidence>
<gene>
    <name evidence="9" type="ORF">BKE38_10860</name>
</gene>
<dbReference type="Pfam" id="PF00777">
    <property type="entry name" value="Glyco_transf_29"/>
    <property type="match status" value="1"/>
</dbReference>
<dbReference type="InterPro" id="IPR001675">
    <property type="entry name" value="Glyco_trans_29"/>
</dbReference>
<dbReference type="GO" id="GO:0016020">
    <property type="term" value="C:membrane"/>
    <property type="evidence" value="ECO:0007669"/>
    <property type="project" value="UniProtKB-SubCell"/>
</dbReference>
<comment type="subcellular location">
    <subcellularLocation>
        <location evidence="2">Endomembrane system</location>
    </subcellularLocation>
    <subcellularLocation>
        <location evidence="1">Membrane</location>
        <topology evidence="1">Single-pass membrane protein</topology>
    </subcellularLocation>
</comment>
<evidence type="ECO:0000256" key="8">
    <source>
        <dbReference type="ARBA" id="ARBA00023180"/>
    </source>
</evidence>
<dbReference type="EMBL" id="MLCO01000089">
    <property type="protein sequence ID" value="ONG54057.1"/>
    <property type="molecule type" value="Genomic_DNA"/>
</dbReference>
<protein>
    <submittedName>
        <fullName evidence="9">Uncharacterized protein</fullName>
    </submittedName>
</protein>
<evidence type="ECO:0000256" key="4">
    <source>
        <dbReference type="ARBA" id="ARBA00022679"/>
    </source>
</evidence>
<evidence type="ECO:0000256" key="5">
    <source>
        <dbReference type="ARBA" id="ARBA00022692"/>
    </source>
</evidence>
<dbReference type="Proteomes" id="UP000188879">
    <property type="component" value="Unassembled WGS sequence"/>
</dbReference>
<dbReference type="RefSeq" id="WP_076957376.1">
    <property type="nucleotide sequence ID" value="NZ_MLCO01000089.1"/>
</dbReference>
<dbReference type="Gene3D" id="3.90.1480.20">
    <property type="entry name" value="Glycosyl transferase family 29"/>
    <property type="match status" value="1"/>
</dbReference>
<evidence type="ECO:0000256" key="2">
    <source>
        <dbReference type="ARBA" id="ARBA00004308"/>
    </source>
</evidence>
<keyword evidence="8" id="KW-0325">Glycoprotein</keyword>
<name>A0A1V2H305_9PROT</name>
<dbReference type="AlphaFoldDB" id="A0A1V2H305"/>
<evidence type="ECO:0000313" key="10">
    <source>
        <dbReference type="Proteomes" id="UP000188879"/>
    </source>
</evidence>
<keyword evidence="5" id="KW-0812">Transmembrane</keyword>
<dbReference type="GO" id="GO:0012505">
    <property type="term" value="C:endomembrane system"/>
    <property type="evidence" value="ECO:0007669"/>
    <property type="project" value="UniProtKB-SubCell"/>
</dbReference>
<organism evidence="9 10">
    <name type="scientific">Teichococcus deserti</name>
    <dbReference type="NCBI Taxonomy" id="1817963"/>
    <lineage>
        <taxon>Bacteria</taxon>
        <taxon>Pseudomonadati</taxon>
        <taxon>Pseudomonadota</taxon>
        <taxon>Alphaproteobacteria</taxon>
        <taxon>Acetobacterales</taxon>
        <taxon>Roseomonadaceae</taxon>
        <taxon>Roseomonas</taxon>
    </lineage>
</organism>